<evidence type="ECO:0000313" key="3">
    <source>
        <dbReference type="EMBL" id="KAB1159715.1"/>
    </source>
</evidence>
<keyword evidence="4" id="KW-1185">Reference proteome</keyword>
<evidence type="ECO:0000313" key="4">
    <source>
        <dbReference type="Proteomes" id="UP000467305"/>
    </source>
</evidence>
<evidence type="ECO:0000256" key="1">
    <source>
        <dbReference type="SAM" id="MobiDB-lite"/>
    </source>
</evidence>
<accession>A0A7J5AQ21</accession>
<organism evidence="3 4">
    <name type="scientific">Tenacibaculum aiptasiae</name>
    <dbReference type="NCBI Taxonomy" id="426481"/>
    <lineage>
        <taxon>Bacteria</taxon>
        <taxon>Pseudomonadati</taxon>
        <taxon>Bacteroidota</taxon>
        <taxon>Flavobacteriia</taxon>
        <taxon>Flavobacteriales</taxon>
        <taxon>Flavobacteriaceae</taxon>
        <taxon>Tenacibaculum</taxon>
    </lineage>
</organism>
<gene>
    <name evidence="3" type="ORF">F7018_05245</name>
</gene>
<sequence length="151" mass="16074">MKKFFPLFVVLLMTCFYSCKKEEKKTPVHPLNLPFNERPVPTLPNNNMLGGGVIGGAHYICPKRCKGGTSSEKGVCPVCSSALAHNQAFHNKPASTSSSPMSTPVTKPASGPNANGEYHYKCKNGCAGGEDAAGKCRSCTADLEHNAAYHS</sequence>
<proteinExistence type="predicted"/>
<feature type="compositionally biased region" description="Low complexity" evidence="1">
    <location>
        <begin position="93"/>
        <end position="106"/>
    </location>
</feature>
<feature type="domain" description="Heavy metal binding" evidence="2">
    <location>
        <begin position="58"/>
        <end position="86"/>
    </location>
</feature>
<protein>
    <recommendedName>
        <fullName evidence="2">Heavy metal binding domain-containing protein</fullName>
    </recommendedName>
</protein>
<evidence type="ECO:0000259" key="2">
    <source>
        <dbReference type="Pfam" id="PF19335"/>
    </source>
</evidence>
<dbReference type="Pfam" id="PF19335">
    <property type="entry name" value="HMBD"/>
    <property type="match status" value="1"/>
</dbReference>
<feature type="region of interest" description="Disordered" evidence="1">
    <location>
        <begin position="90"/>
        <end position="112"/>
    </location>
</feature>
<dbReference type="InterPro" id="IPR045800">
    <property type="entry name" value="HMBD"/>
</dbReference>
<comment type="caution">
    <text evidence="3">The sequence shown here is derived from an EMBL/GenBank/DDBJ whole genome shotgun (WGS) entry which is preliminary data.</text>
</comment>
<dbReference type="GO" id="GO:0046872">
    <property type="term" value="F:metal ion binding"/>
    <property type="evidence" value="ECO:0007669"/>
    <property type="project" value="InterPro"/>
</dbReference>
<dbReference type="OrthoDB" id="1134981at2"/>
<name>A0A7J5AQ21_9FLAO</name>
<dbReference type="AlphaFoldDB" id="A0A7J5AQ21"/>
<dbReference type="Proteomes" id="UP000467305">
    <property type="component" value="Unassembled WGS sequence"/>
</dbReference>
<dbReference type="RefSeq" id="WP_150898961.1">
    <property type="nucleotide sequence ID" value="NZ_WAAU01000008.1"/>
</dbReference>
<reference evidence="3 4" key="1">
    <citation type="submission" date="2019-09" db="EMBL/GenBank/DDBJ databases">
        <authorList>
            <person name="Cao W.R."/>
        </authorList>
    </citation>
    <scope>NUCLEOTIDE SEQUENCE [LARGE SCALE GENOMIC DNA]</scope>
    <source>
        <strain evidence="4">a4</strain>
    </source>
</reference>
<dbReference type="EMBL" id="WAAU01000008">
    <property type="protein sequence ID" value="KAB1159715.1"/>
    <property type="molecule type" value="Genomic_DNA"/>
</dbReference>